<dbReference type="Proteomes" id="UP000000812">
    <property type="component" value="Chromosome"/>
</dbReference>
<dbReference type="HOGENOM" id="CLU_2526730_0_0_6"/>
<evidence type="ECO:0000256" key="1">
    <source>
        <dbReference type="SAM" id="Phobius"/>
    </source>
</evidence>
<evidence type="ECO:0000313" key="3">
    <source>
        <dbReference type="Proteomes" id="UP000000812"/>
    </source>
</evidence>
<feature type="transmembrane region" description="Helical" evidence="1">
    <location>
        <begin position="65"/>
        <end position="83"/>
    </location>
</feature>
<sequence length="84" mass="9210">MNSTSLAILTNGVTVFSISGRCSSVVVHVVIQGSYCPGVIRHESLAKVCCTYHDGMSLSHLSIELFSVLVITHVGRYLFFLLFF</sequence>
<dbReference type="AlphaFoldDB" id="Q9PHB9"/>
<accession>Q9PHB9</accession>
<dbReference type="EMBL" id="AE003849">
    <property type="protein sequence ID" value="AAF82838.1"/>
    <property type="molecule type" value="Genomic_DNA"/>
</dbReference>
<dbReference type="KEGG" id="xfa:XF_0025"/>
<name>Q9PHB9_XYLFA</name>
<proteinExistence type="predicted"/>
<evidence type="ECO:0000313" key="2">
    <source>
        <dbReference type="EMBL" id="AAF82838.1"/>
    </source>
</evidence>
<protein>
    <submittedName>
        <fullName evidence="2">Uncharacterized protein</fullName>
    </submittedName>
</protein>
<dbReference type="PIR" id="G82856">
    <property type="entry name" value="G82856"/>
</dbReference>
<keyword evidence="1" id="KW-0812">Transmembrane</keyword>
<gene>
    <name evidence="2" type="ordered locus">XF_0025</name>
</gene>
<keyword evidence="1" id="KW-0472">Membrane</keyword>
<organism evidence="2 3">
    <name type="scientific">Xylella fastidiosa (strain 9a5c)</name>
    <dbReference type="NCBI Taxonomy" id="160492"/>
    <lineage>
        <taxon>Bacteria</taxon>
        <taxon>Pseudomonadati</taxon>
        <taxon>Pseudomonadota</taxon>
        <taxon>Gammaproteobacteria</taxon>
        <taxon>Lysobacterales</taxon>
        <taxon>Lysobacteraceae</taxon>
        <taxon>Xylella</taxon>
    </lineage>
</organism>
<keyword evidence="1" id="KW-1133">Transmembrane helix</keyword>
<reference evidence="2 3" key="1">
    <citation type="journal article" date="2000" name="Nature">
        <title>The genome sequence of the plant pathogen Xylella fastidiosa.</title>
        <authorList>
            <person name="Simpson A.J."/>
            <person name="Reinach F.C."/>
            <person name="Arruda P."/>
            <person name="Abreu F.A."/>
            <person name="Acencio M."/>
            <person name="Alvarenga R."/>
            <person name="Alves L.M."/>
            <person name="Araya J.E."/>
            <person name="Baia G.S."/>
            <person name="Baptista C.S."/>
            <person name="Barros M.H."/>
            <person name="Bonaccorsi E.D."/>
            <person name="Bordin S."/>
            <person name="Bove J.M."/>
            <person name="Briones M.R."/>
            <person name="Bueno M.R."/>
            <person name="Camargo A.A."/>
            <person name="Camargo L.E."/>
            <person name="Carraro D.M."/>
            <person name="Carrer H."/>
            <person name="Colauto N.B."/>
            <person name="Colombo C."/>
            <person name="Costa F.F."/>
            <person name="Costa M.C."/>
            <person name="Costa-Neto C.M."/>
            <person name="Coutinho L.L."/>
            <person name="Cristofani M."/>
            <person name="Dias-Neto E."/>
            <person name="Docena C."/>
            <person name="El-Dorry H."/>
            <person name="Facincani A.P."/>
            <person name="Ferreira A.J."/>
            <person name="Ferreira V.C."/>
            <person name="Ferro J.A."/>
            <person name="Fraga J.S."/>
            <person name="Franca S.C."/>
            <person name="Franco M.C."/>
            <person name="Frohme M."/>
            <person name="Furlan L.R."/>
            <person name="Garnier M."/>
            <person name="Goldman G.H."/>
            <person name="Goldman M.H."/>
            <person name="Gomes S.L."/>
            <person name="Gruber A."/>
            <person name="Ho P.L."/>
            <person name="Hoheisel J.D."/>
            <person name="Junqueira M.L."/>
            <person name="Kemper E.L."/>
            <person name="Kitajima J.P."/>
            <person name="Krieger J.E."/>
            <person name="Kuramae E.E."/>
            <person name="Laigret F."/>
            <person name="Lambais M.R."/>
            <person name="Leite L.C."/>
            <person name="Lemos E.G."/>
            <person name="Lemos M.V."/>
            <person name="Lopes S.A."/>
            <person name="Lopes C.R."/>
            <person name="Machado J.A."/>
            <person name="Machado M.A."/>
            <person name="Madeira A.M."/>
            <person name="Madeira H.M."/>
            <person name="Marino C.L."/>
            <person name="Marques M.V."/>
            <person name="Martins E.A."/>
            <person name="Martins E.M."/>
            <person name="Matsukuma A.Y."/>
            <person name="Menck C.F."/>
            <person name="Miracca E.C."/>
            <person name="Miyaki C.Y."/>
            <person name="Monteriro-Vitorello C.B."/>
            <person name="Moon D.H."/>
            <person name="Nagai M.A."/>
            <person name="Nascimento A.L."/>
            <person name="Netto L.E."/>
            <person name="Nhani A.Jr."/>
            <person name="Nobrega F.G."/>
            <person name="Nunes L.R."/>
            <person name="Oliveira M.A."/>
            <person name="de Oliveira M.C."/>
            <person name="de Oliveira R.C."/>
            <person name="Palmieri D.A."/>
            <person name="Paris A."/>
            <person name="Peixoto B.R."/>
            <person name="Pereira G.A."/>
            <person name="Pereira H.A.Jr."/>
            <person name="Pesquero J.B."/>
            <person name="Quaggio R.B."/>
            <person name="Roberto P.G."/>
            <person name="Rodrigues V."/>
            <person name="de M Rosa A.J."/>
            <person name="de Rosa V.E.Jr."/>
            <person name="de Sa R.G."/>
            <person name="Santelli R.V."/>
            <person name="Sawasaki H.E."/>
            <person name="da Silva A.C."/>
            <person name="da Silva A.M."/>
            <person name="da Silva F.R."/>
            <person name="da Silva W.A.Jr."/>
            <person name="da Silveira J.F."/>
            <person name="Silvestri M.L."/>
            <person name="Siqueira W.J."/>
            <person name="de Souza A.A."/>
            <person name="de Souza A.P."/>
            <person name="Terenzi M.F."/>
            <person name="Truffi D."/>
            <person name="Tsai S.M."/>
            <person name="Tsuhako M.H."/>
            <person name="Vallada H."/>
            <person name="Van Sluys M.A."/>
            <person name="Verjovski-Almeida S."/>
            <person name="Vettore A.L."/>
            <person name="Zago M.A."/>
            <person name="Zatz M."/>
            <person name="Meidanis J."/>
            <person name="Setubal J.C."/>
        </authorList>
    </citation>
    <scope>NUCLEOTIDE SEQUENCE [LARGE SCALE GENOMIC DNA]</scope>
    <source>
        <strain evidence="2 3">9a5c</strain>
    </source>
</reference>